<dbReference type="SUPFAM" id="SSF63817">
    <property type="entry name" value="Sortase"/>
    <property type="match status" value="1"/>
</dbReference>
<dbReference type="Proteomes" id="UP000199515">
    <property type="component" value="Unassembled WGS sequence"/>
</dbReference>
<evidence type="ECO:0000256" key="1">
    <source>
        <dbReference type="ARBA" id="ARBA00022801"/>
    </source>
</evidence>
<evidence type="ECO:0000313" key="3">
    <source>
        <dbReference type="Proteomes" id="UP000199515"/>
    </source>
</evidence>
<evidence type="ECO:0000313" key="2">
    <source>
        <dbReference type="EMBL" id="SDX99144.1"/>
    </source>
</evidence>
<keyword evidence="3" id="KW-1185">Reference proteome</keyword>
<dbReference type="OrthoDB" id="525039at2"/>
<name>A0A1H3G9J0_9PSEU</name>
<accession>A0A1H3G9J0</accession>
<dbReference type="AlphaFoldDB" id="A0A1H3G9J0"/>
<dbReference type="InterPro" id="IPR023365">
    <property type="entry name" value="Sortase_dom-sf"/>
</dbReference>
<keyword evidence="1" id="KW-0378">Hydrolase</keyword>
<proteinExistence type="predicted"/>
<organism evidence="2 3">
    <name type="scientific">Amycolatopsis xylanica</name>
    <dbReference type="NCBI Taxonomy" id="589385"/>
    <lineage>
        <taxon>Bacteria</taxon>
        <taxon>Bacillati</taxon>
        <taxon>Actinomycetota</taxon>
        <taxon>Actinomycetes</taxon>
        <taxon>Pseudonocardiales</taxon>
        <taxon>Pseudonocardiaceae</taxon>
        <taxon>Amycolatopsis</taxon>
    </lineage>
</organism>
<sequence>MTIWPVYDMRVKRVRVSESRRKCGLGSLFATAAAVTVALGGVLACIDLVTSPTGRPAGAGGELVLAESRPLAIDIPAIGVLDQAVFALRVTPGGKQEVPATIGSLGWTASSPTPGEPGTAVVTGHSGFGYEVGPFKRLKELKAGDTITVRREDGRRAVFTAYRVDNPGPFEPPKETESAELRLTTSPDDFDLHGDYSPLVVVSAKLTHTSS</sequence>
<dbReference type="CDD" id="cd05829">
    <property type="entry name" value="Sortase_F"/>
    <property type="match status" value="1"/>
</dbReference>
<dbReference type="EMBL" id="FNON01000004">
    <property type="protein sequence ID" value="SDX99144.1"/>
    <property type="molecule type" value="Genomic_DNA"/>
</dbReference>
<gene>
    <name evidence="2" type="ORF">SAMN05421504_104155</name>
</gene>
<dbReference type="InterPro" id="IPR042001">
    <property type="entry name" value="Sortase_F"/>
</dbReference>
<dbReference type="GO" id="GO:0016787">
    <property type="term" value="F:hydrolase activity"/>
    <property type="evidence" value="ECO:0007669"/>
    <property type="project" value="UniProtKB-KW"/>
</dbReference>
<reference evidence="2 3" key="1">
    <citation type="submission" date="2016-10" db="EMBL/GenBank/DDBJ databases">
        <authorList>
            <person name="de Groot N.N."/>
        </authorList>
    </citation>
    <scope>NUCLEOTIDE SEQUENCE [LARGE SCALE GENOMIC DNA]</scope>
    <source>
        <strain evidence="2 3">CPCC 202699</strain>
    </source>
</reference>
<dbReference type="Gene3D" id="2.40.260.10">
    <property type="entry name" value="Sortase"/>
    <property type="match status" value="1"/>
</dbReference>
<dbReference type="STRING" id="589385.SAMN05421504_104155"/>
<dbReference type="InterPro" id="IPR005754">
    <property type="entry name" value="Sortase"/>
</dbReference>
<dbReference type="Pfam" id="PF04203">
    <property type="entry name" value="Sortase"/>
    <property type="match status" value="1"/>
</dbReference>
<protein>
    <submittedName>
        <fullName evidence="2">Sortase family protein</fullName>
    </submittedName>
</protein>